<keyword evidence="12" id="KW-1185">Reference proteome</keyword>
<dbReference type="PROSITE" id="PS50119">
    <property type="entry name" value="ZF_BBOX"/>
    <property type="match status" value="2"/>
</dbReference>
<dbReference type="GO" id="GO:0005634">
    <property type="term" value="C:nucleus"/>
    <property type="evidence" value="ECO:0007669"/>
    <property type="project" value="UniProtKB-SubCell"/>
</dbReference>
<reference evidence="12" key="1">
    <citation type="journal article" date="2006" name="Science">
        <title>Ancient noncoding elements conserved in the human genome.</title>
        <authorList>
            <person name="Venkatesh B."/>
            <person name="Kirkness E.F."/>
            <person name="Loh Y.H."/>
            <person name="Halpern A.L."/>
            <person name="Lee A.P."/>
            <person name="Johnson J."/>
            <person name="Dandona N."/>
            <person name="Viswanathan L.D."/>
            <person name="Tay A."/>
            <person name="Venter J.C."/>
            <person name="Strausberg R.L."/>
            <person name="Brenner S."/>
        </authorList>
    </citation>
    <scope>NUCLEOTIDE SEQUENCE [LARGE SCALE GENOMIC DNA]</scope>
</reference>
<dbReference type="PANTHER" id="PTHR45915:SF6">
    <property type="entry name" value="E3 UBIQUITIN-PROTEIN LIGASE TRIM33"/>
    <property type="match status" value="1"/>
</dbReference>
<dbReference type="CDD" id="cd19805">
    <property type="entry name" value="Bbox1_TIF1"/>
    <property type="match status" value="1"/>
</dbReference>
<dbReference type="SUPFAM" id="SSF57845">
    <property type="entry name" value="B-box zinc-binding domain"/>
    <property type="match status" value="1"/>
</dbReference>
<dbReference type="SMART" id="SM00336">
    <property type="entry name" value="BBOX"/>
    <property type="match status" value="2"/>
</dbReference>
<evidence type="ECO:0000256" key="4">
    <source>
        <dbReference type="ARBA" id="ARBA00022771"/>
    </source>
</evidence>
<evidence type="ECO:0000256" key="2">
    <source>
        <dbReference type="ARBA" id="ARBA00022723"/>
    </source>
</evidence>
<evidence type="ECO:0000256" key="5">
    <source>
        <dbReference type="ARBA" id="ARBA00022833"/>
    </source>
</evidence>
<dbReference type="GO" id="GO:0008270">
    <property type="term" value="F:zinc ion binding"/>
    <property type="evidence" value="ECO:0007669"/>
    <property type="project" value="UniProtKB-KW"/>
</dbReference>
<keyword evidence="5" id="KW-0862">Zinc</keyword>
<dbReference type="GO" id="GO:0000785">
    <property type="term" value="C:chromatin"/>
    <property type="evidence" value="ECO:0007669"/>
    <property type="project" value="TreeGrafter"/>
</dbReference>
<dbReference type="Pfam" id="PF25287">
    <property type="entry name" value="zf-B_box_Trim66"/>
    <property type="match status" value="1"/>
</dbReference>
<keyword evidence="6" id="KW-0175">Coiled coil</keyword>
<dbReference type="CDD" id="cd19829">
    <property type="entry name" value="Bbox2_TIF1b_C-VI"/>
    <property type="match status" value="1"/>
</dbReference>
<keyword evidence="7" id="KW-0103">Bromodomain</keyword>
<dbReference type="AlphaFoldDB" id="A0A4W3KFC2"/>
<dbReference type="InterPro" id="IPR047058">
    <property type="entry name" value="TIF1b_Bbox2_Znf"/>
</dbReference>
<evidence type="ECO:0000256" key="9">
    <source>
        <dbReference type="PROSITE-ProRule" id="PRU00024"/>
    </source>
</evidence>
<dbReference type="FunFam" id="3.30.160.60:FF:000074">
    <property type="entry name" value="Tripartite motif containing 66"/>
    <property type="match status" value="1"/>
</dbReference>
<evidence type="ECO:0000256" key="3">
    <source>
        <dbReference type="ARBA" id="ARBA00022737"/>
    </source>
</evidence>
<dbReference type="Ensembl" id="ENSCMIT00000045866.1">
    <property type="protein sequence ID" value="ENSCMIP00000045220.1"/>
    <property type="gene ID" value="ENSCMIG00000018677.1"/>
</dbReference>
<proteinExistence type="predicted"/>
<name>A0A4W3KFC2_CALMI</name>
<dbReference type="InterPro" id="IPR000315">
    <property type="entry name" value="Znf_B-box"/>
</dbReference>
<dbReference type="Gene3D" id="3.30.160.60">
    <property type="entry name" value="Classic Zinc Finger"/>
    <property type="match status" value="1"/>
</dbReference>
<accession>A0A4W3KFC2</accession>
<evidence type="ECO:0000256" key="6">
    <source>
        <dbReference type="ARBA" id="ARBA00023054"/>
    </source>
</evidence>
<reference evidence="11" key="4">
    <citation type="submission" date="2025-08" db="UniProtKB">
        <authorList>
            <consortium name="Ensembl"/>
        </authorList>
    </citation>
    <scope>IDENTIFICATION</scope>
</reference>
<reference evidence="12" key="3">
    <citation type="journal article" date="2014" name="Nature">
        <title>Elephant shark genome provides unique insights into gnathostome evolution.</title>
        <authorList>
            <consortium name="International Elephant Shark Genome Sequencing Consortium"/>
            <person name="Venkatesh B."/>
            <person name="Lee A.P."/>
            <person name="Ravi V."/>
            <person name="Maurya A.K."/>
            <person name="Lian M.M."/>
            <person name="Swann J.B."/>
            <person name="Ohta Y."/>
            <person name="Flajnik M.F."/>
            <person name="Sutoh Y."/>
            <person name="Kasahara M."/>
            <person name="Hoon S."/>
            <person name="Gangu V."/>
            <person name="Roy S.W."/>
            <person name="Irimia M."/>
            <person name="Korzh V."/>
            <person name="Kondrychyn I."/>
            <person name="Lim Z.W."/>
            <person name="Tay B.H."/>
            <person name="Tohari S."/>
            <person name="Kong K.W."/>
            <person name="Ho S."/>
            <person name="Lorente-Galdos B."/>
            <person name="Quilez J."/>
            <person name="Marques-Bonet T."/>
            <person name="Raney B.J."/>
            <person name="Ingham P.W."/>
            <person name="Tay A."/>
            <person name="Hillier L.W."/>
            <person name="Minx P."/>
            <person name="Boehm T."/>
            <person name="Wilson R.K."/>
            <person name="Brenner S."/>
            <person name="Warren W.C."/>
        </authorList>
    </citation>
    <scope>NUCLEOTIDE SEQUENCE [LARGE SCALE GENOMIC DNA]</scope>
</reference>
<evidence type="ECO:0000256" key="8">
    <source>
        <dbReference type="ARBA" id="ARBA00023242"/>
    </source>
</evidence>
<evidence type="ECO:0000313" key="11">
    <source>
        <dbReference type="Ensembl" id="ENSCMIP00000045220.1"/>
    </source>
</evidence>
<dbReference type="Gene3D" id="4.10.830.40">
    <property type="match status" value="1"/>
</dbReference>
<protein>
    <recommendedName>
        <fullName evidence="10">B box-type domain-containing protein</fullName>
    </recommendedName>
</protein>
<sequence>MRDGVELDSASNNKASQVCTSCEDNAMASSFCVECVEWLCDACVEAHQRVKFTKDHTMSAKNPGLLGDGKTACERPVFCSIHKQEPLKLFCETCDTLTCRDCQLLTHKDHRYVNSKQNFVESRSSVVSARLASERPGSDSWQDETMGKFPYSTHTPLFTQQ</sequence>
<dbReference type="GeneTree" id="ENSGT00940000156361"/>
<evidence type="ECO:0000256" key="1">
    <source>
        <dbReference type="ARBA" id="ARBA00004123"/>
    </source>
</evidence>
<evidence type="ECO:0000259" key="10">
    <source>
        <dbReference type="PROSITE" id="PS50119"/>
    </source>
</evidence>
<organism evidence="11 12">
    <name type="scientific">Callorhinchus milii</name>
    <name type="common">Ghost shark</name>
    <dbReference type="NCBI Taxonomy" id="7868"/>
    <lineage>
        <taxon>Eukaryota</taxon>
        <taxon>Metazoa</taxon>
        <taxon>Chordata</taxon>
        <taxon>Craniata</taxon>
        <taxon>Vertebrata</taxon>
        <taxon>Chondrichthyes</taxon>
        <taxon>Holocephali</taxon>
        <taxon>Chimaeriformes</taxon>
        <taxon>Callorhinchidae</taxon>
        <taxon>Callorhinchus</taxon>
    </lineage>
</organism>
<keyword evidence="4 9" id="KW-0863">Zinc-finger</keyword>
<keyword evidence="3" id="KW-0677">Repeat</keyword>
<dbReference type="PANTHER" id="PTHR45915">
    <property type="entry name" value="TRANSCRIPTION INTERMEDIARY FACTOR"/>
    <property type="match status" value="1"/>
</dbReference>
<reference evidence="11" key="5">
    <citation type="submission" date="2025-09" db="UniProtKB">
        <authorList>
            <consortium name="Ensembl"/>
        </authorList>
    </citation>
    <scope>IDENTIFICATION</scope>
</reference>
<dbReference type="Proteomes" id="UP000314986">
    <property type="component" value="Unassembled WGS sequence"/>
</dbReference>
<evidence type="ECO:0000313" key="12">
    <source>
        <dbReference type="Proteomes" id="UP000314986"/>
    </source>
</evidence>
<feature type="domain" description="B box-type" evidence="10">
    <location>
        <begin position="74"/>
        <end position="115"/>
    </location>
</feature>
<reference evidence="12" key="2">
    <citation type="journal article" date="2007" name="PLoS Biol.">
        <title>Survey sequencing and comparative analysis of the elephant shark (Callorhinchus milii) genome.</title>
        <authorList>
            <person name="Venkatesh B."/>
            <person name="Kirkness E.F."/>
            <person name="Loh Y.H."/>
            <person name="Halpern A.L."/>
            <person name="Lee A.P."/>
            <person name="Johnson J."/>
            <person name="Dandona N."/>
            <person name="Viswanathan L.D."/>
            <person name="Tay A."/>
            <person name="Venter J.C."/>
            <person name="Strausberg R.L."/>
            <person name="Brenner S."/>
        </authorList>
    </citation>
    <scope>NUCLEOTIDE SEQUENCE [LARGE SCALE GENOMIC DNA]</scope>
</reference>
<dbReference type="InterPro" id="IPR037372">
    <property type="entry name" value="TRIM66_Bbox1_Znf"/>
</dbReference>
<keyword evidence="2" id="KW-0479">Metal-binding</keyword>
<feature type="domain" description="B box-type" evidence="10">
    <location>
        <begin position="14"/>
        <end position="61"/>
    </location>
</feature>
<evidence type="ECO:0000256" key="7">
    <source>
        <dbReference type="ARBA" id="ARBA00023117"/>
    </source>
</evidence>
<comment type="subcellular location">
    <subcellularLocation>
        <location evidence="1">Nucleus</location>
    </subcellularLocation>
</comment>
<dbReference type="Pfam" id="PF00643">
    <property type="entry name" value="zf-B_box"/>
    <property type="match status" value="1"/>
</dbReference>
<keyword evidence="8" id="KW-0539">Nucleus</keyword>